<dbReference type="InterPro" id="IPR002781">
    <property type="entry name" value="TM_pro_TauE-like"/>
</dbReference>
<dbReference type="AlphaFoldDB" id="A0A401JCG6"/>
<keyword evidence="5" id="KW-1003">Cell membrane</keyword>
<evidence type="ECO:0000256" key="4">
    <source>
        <dbReference type="ARBA" id="ARBA00023136"/>
    </source>
</evidence>
<comment type="subcellular location">
    <subcellularLocation>
        <location evidence="5">Cell membrane</location>
        <topology evidence="5">Multi-pass membrane protein</topology>
    </subcellularLocation>
    <subcellularLocation>
        <location evidence="1">Membrane</location>
        <topology evidence="1">Multi-pass membrane protein</topology>
    </subcellularLocation>
</comment>
<keyword evidence="3 5" id="KW-1133">Transmembrane helix</keyword>
<organism evidence="6 7">
    <name type="scientific">Sulfuriferula multivorans</name>
    <dbReference type="NCBI Taxonomy" id="1559896"/>
    <lineage>
        <taxon>Bacteria</taxon>
        <taxon>Pseudomonadati</taxon>
        <taxon>Pseudomonadota</taxon>
        <taxon>Betaproteobacteria</taxon>
        <taxon>Nitrosomonadales</taxon>
        <taxon>Sulfuricellaceae</taxon>
        <taxon>Sulfuriferula</taxon>
    </lineage>
</organism>
<keyword evidence="7" id="KW-1185">Reference proteome</keyword>
<protein>
    <recommendedName>
        <fullName evidence="5">Probable membrane transporter protein</fullName>
    </recommendedName>
</protein>
<evidence type="ECO:0000256" key="5">
    <source>
        <dbReference type="RuleBase" id="RU363041"/>
    </source>
</evidence>
<feature type="transmembrane region" description="Helical" evidence="5">
    <location>
        <begin position="124"/>
        <end position="142"/>
    </location>
</feature>
<dbReference type="GO" id="GO:0005886">
    <property type="term" value="C:plasma membrane"/>
    <property type="evidence" value="ECO:0007669"/>
    <property type="project" value="UniProtKB-SubCell"/>
</dbReference>
<gene>
    <name evidence="6" type="ORF">SFMTTN_1071</name>
</gene>
<dbReference type="InterPro" id="IPR051598">
    <property type="entry name" value="TSUP/Inactive_protease-like"/>
</dbReference>
<evidence type="ECO:0000256" key="3">
    <source>
        <dbReference type="ARBA" id="ARBA00022989"/>
    </source>
</evidence>
<feature type="transmembrane region" description="Helical" evidence="5">
    <location>
        <begin position="31"/>
        <end position="55"/>
    </location>
</feature>
<dbReference type="PANTHER" id="PTHR43701">
    <property type="entry name" value="MEMBRANE TRANSPORTER PROTEIN MJ0441-RELATED"/>
    <property type="match status" value="1"/>
</dbReference>
<keyword evidence="4 5" id="KW-0472">Membrane</keyword>
<accession>A0A401JCG6</accession>
<keyword evidence="2 5" id="KW-0812">Transmembrane</keyword>
<sequence length="146" mass="14958">MIIILAGIYTLRAGRAEMQAAWGSHPHRQRLLLVGIGAVAGFGSGLTGVGGPVLSVPLMVLSGFSPLTAIGVSQVIQIVGAASGTLGNLRYGSIDFGAAGLIIVFEIGGVFLGAHIAHIVDTHILKKFVGILCIIVGAVFLFRTIA</sequence>
<dbReference type="EMBL" id="BGOW01000008">
    <property type="protein sequence ID" value="GBL45264.1"/>
    <property type="molecule type" value="Genomic_DNA"/>
</dbReference>
<comment type="similarity">
    <text evidence="5">Belongs to the 4-toluene sulfonate uptake permease (TSUP) (TC 2.A.102) family.</text>
</comment>
<feature type="transmembrane region" description="Helical" evidence="5">
    <location>
        <begin position="96"/>
        <end position="118"/>
    </location>
</feature>
<evidence type="ECO:0000256" key="2">
    <source>
        <dbReference type="ARBA" id="ARBA00022692"/>
    </source>
</evidence>
<name>A0A401JCG6_9PROT</name>
<dbReference type="Proteomes" id="UP000286806">
    <property type="component" value="Unassembled WGS sequence"/>
</dbReference>
<dbReference type="Pfam" id="PF01925">
    <property type="entry name" value="TauE"/>
    <property type="match status" value="1"/>
</dbReference>
<evidence type="ECO:0000313" key="7">
    <source>
        <dbReference type="Proteomes" id="UP000286806"/>
    </source>
</evidence>
<proteinExistence type="inferred from homology"/>
<evidence type="ECO:0000313" key="6">
    <source>
        <dbReference type="EMBL" id="GBL45264.1"/>
    </source>
</evidence>
<dbReference type="PANTHER" id="PTHR43701:SF2">
    <property type="entry name" value="MEMBRANE TRANSPORTER PROTEIN YJNA-RELATED"/>
    <property type="match status" value="1"/>
</dbReference>
<evidence type="ECO:0000256" key="1">
    <source>
        <dbReference type="ARBA" id="ARBA00004141"/>
    </source>
</evidence>
<comment type="caution">
    <text evidence="6">The sequence shown here is derived from an EMBL/GenBank/DDBJ whole genome shotgun (WGS) entry which is preliminary data.</text>
</comment>
<feature type="transmembrane region" description="Helical" evidence="5">
    <location>
        <begin position="67"/>
        <end position="89"/>
    </location>
</feature>
<reference evidence="6 7" key="1">
    <citation type="journal article" date="2019" name="Front. Microbiol.">
        <title>Genomes of Neutrophilic Sulfur-Oxidizing Chemolithoautotrophs Representing 9 Proteobacterial Species From 8 Genera.</title>
        <authorList>
            <person name="Watanabe T."/>
            <person name="Kojima H."/>
            <person name="Umezawa K."/>
            <person name="Hori C."/>
            <person name="Takasuka T.E."/>
            <person name="Kato Y."/>
            <person name="Fukui M."/>
        </authorList>
    </citation>
    <scope>NUCLEOTIDE SEQUENCE [LARGE SCALE GENOMIC DNA]</scope>
    <source>
        <strain evidence="6 7">TTN</strain>
    </source>
</reference>